<dbReference type="InterPro" id="IPR015943">
    <property type="entry name" value="WD40/YVTN_repeat-like_dom_sf"/>
</dbReference>
<name>A0A1C5I112_9ACTN</name>
<evidence type="ECO:0000256" key="1">
    <source>
        <dbReference type="SAM" id="MobiDB-lite"/>
    </source>
</evidence>
<evidence type="ECO:0000259" key="2">
    <source>
        <dbReference type="Pfam" id="PF13360"/>
    </source>
</evidence>
<dbReference type="InterPro" id="IPR002372">
    <property type="entry name" value="PQQ_rpt_dom"/>
</dbReference>
<accession>A0A1C5I112</accession>
<dbReference type="AlphaFoldDB" id="A0A1C5I112"/>
<organism evidence="3 4">
    <name type="scientific">Micromonospora halophytica</name>
    <dbReference type="NCBI Taxonomy" id="47864"/>
    <lineage>
        <taxon>Bacteria</taxon>
        <taxon>Bacillati</taxon>
        <taxon>Actinomycetota</taxon>
        <taxon>Actinomycetes</taxon>
        <taxon>Micromonosporales</taxon>
        <taxon>Micromonosporaceae</taxon>
        <taxon>Micromonospora</taxon>
    </lineage>
</organism>
<feature type="domain" description="Pyrrolo-quinoline quinone repeat" evidence="2">
    <location>
        <begin position="103"/>
        <end position="276"/>
    </location>
</feature>
<dbReference type="Pfam" id="PF13360">
    <property type="entry name" value="PQQ_2"/>
    <property type="match status" value="1"/>
</dbReference>
<reference evidence="4" key="1">
    <citation type="submission" date="2016-06" db="EMBL/GenBank/DDBJ databases">
        <authorList>
            <person name="Varghese N."/>
        </authorList>
    </citation>
    <scope>NUCLEOTIDE SEQUENCE [LARGE SCALE GENOMIC DNA]</scope>
    <source>
        <strain evidence="4">DSM 43171</strain>
    </source>
</reference>
<evidence type="ECO:0000313" key="4">
    <source>
        <dbReference type="Proteomes" id="UP000199408"/>
    </source>
</evidence>
<feature type="region of interest" description="Disordered" evidence="1">
    <location>
        <begin position="1"/>
        <end position="25"/>
    </location>
</feature>
<protein>
    <submittedName>
        <fullName evidence="3">Outer membrane protein assembly factor BamB, contains PQQ-like beta-propeller repeat</fullName>
    </submittedName>
</protein>
<proteinExistence type="predicted"/>
<feature type="compositionally biased region" description="Basic and acidic residues" evidence="1">
    <location>
        <begin position="7"/>
        <end position="22"/>
    </location>
</feature>
<sequence length="431" mass="45745">MTLIDLGDVRDEPVPDPRERPPRAVGRPTRIVAVLAVALLSLAGAAPPNQPAFFTVPAAPTTTAFVHGDRLFLIAPAEQSADRAGTLTAYAVPTRGRGPLSPLWWASLPFGGGSAADVVGDVLVVTADVPRDGAGRSYAFDVATGRPRWDLPGSLAGTGDPLLLYTRGGQGPAAVSGVDPATGRVRWSVPTPLESTTFRFGPDGLDGLDRIVLSPSTGPAEVWDARSGQRLVSRDLRSGELSVRQRAQPVGDLLLTVRHHAELVTAYGLAELDRRWEIRLGLVAYFEPCGGLICAVGRTGGITALDPATGETRWRATHWFGVLTERGGRVLVSRRGTGLQEPFAILDAATGRLVAELGSWDLIGWDRLDGRLTAVRPAGTGRLVFGELDVAGGRVHRLDMLTGVSGNCQAGRKVLLCRMLTGEYGVWRLAD</sequence>
<dbReference type="Proteomes" id="UP000199408">
    <property type="component" value="Unassembled WGS sequence"/>
</dbReference>
<dbReference type="SUPFAM" id="SSF50998">
    <property type="entry name" value="Quinoprotein alcohol dehydrogenase-like"/>
    <property type="match status" value="1"/>
</dbReference>
<evidence type="ECO:0000313" key="3">
    <source>
        <dbReference type="EMBL" id="SCG51887.1"/>
    </source>
</evidence>
<dbReference type="STRING" id="47864.GA0070560_10783"/>
<dbReference type="InterPro" id="IPR011047">
    <property type="entry name" value="Quinoprotein_ADH-like_sf"/>
</dbReference>
<dbReference type="EMBL" id="FMDN01000007">
    <property type="protein sequence ID" value="SCG51887.1"/>
    <property type="molecule type" value="Genomic_DNA"/>
</dbReference>
<keyword evidence="4" id="KW-1185">Reference proteome</keyword>
<dbReference type="Gene3D" id="2.130.10.10">
    <property type="entry name" value="YVTN repeat-like/Quinoprotein amine dehydrogenase"/>
    <property type="match status" value="1"/>
</dbReference>
<dbReference type="RefSeq" id="WP_170839378.1">
    <property type="nucleotide sequence ID" value="NZ_FMDN01000007.1"/>
</dbReference>
<gene>
    <name evidence="3" type="ORF">GA0070560_10783</name>
</gene>